<keyword evidence="1" id="KW-0812">Transmembrane</keyword>
<keyword evidence="3" id="KW-1185">Reference proteome</keyword>
<evidence type="ECO:0000313" key="2">
    <source>
        <dbReference type="EMBL" id="GAA2131603.1"/>
    </source>
</evidence>
<name>A0ABN2YTU5_9MICC</name>
<evidence type="ECO:0000256" key="1">
    <source>
        <dbReference type="SAM" id="Phobius"/>
    </source>
</evidence>
<proteinExistence type="predicted"/>
<dbReference type="EMBL" id="BAAAQB010000019">
    <property type="protein sequence ID" value="GAA2131603.1"/>
    <property type="molecule type" value="Genomic_DNA"/>
</dbReference>
<keyword evidence="1" id="KW-1133">Transmembrane helix</keyword>
<sequence length="243" mass="25654">MIGILQWTTLAVCGVVTLARIPSALRGQNRSLFSIFALMTLAILLSIDAPYLAVDRALGGMNIANLVLRFVIFAAIFFLGLRVARGFSANDALRLITGPVGISVAAAASLVVIAVFLMMDTAGSSAGLVGVAAKDHRNAALVEYYGAAGRLYPAFITAALFPAMVRTFRSRLPVLVRSSAALLALGTVAISLSLLSPVIPPSLGFLRFVFNYTAILCLVLGLCLVWIAKTLAVRAPKKQANFT</sequence>
<accession>A0ABN2YTU5</accession>
<protein>
    <submittedName>
        <fullName evidence="2">Uncharacterized protein</fullName>
    </submittedName>
</protein>
<gene>
    <name evidence="2" type="ORF">GCM10009825_13300</name>
</gene>
<dbReference type="RefSeq" id="WP_344363574.1">
    <property type="nucleotide sequence ID" value="NZ_BAAAQB010000019.1"/>
</dbReference>
<feature type="transmembrane region" description="Helical" evidence="1">
    <location>
        <begin position="180"/>
        <end position="199"/>
    </location>
</feature>
<feature type="transmembrane region" description="Helical" evidence="1">
    <location>
        <begin position="205"/>
        <end position="228"/>
    </location>
</feature>
<evidence type="ECO:0000313" key="3">
    <source>
        <dbReference type="Proteomes" id="UP001500102"/>
    </source>
</evidence>
<feature type="transmembrane region" description="Helical" evidence="1">
    <location>
        <begin position="96"/>
        <end position="119"/>
    </location>
</feature>
<reference evidence="2 3" key="1">
    <citation type="journal article" date="2019" name="Int. J. Syst. Evol. Microbiol.">
        <title>The Global Catalogue of Microorganisms (GCM) 10K type strain sequencing project: providing services to taxonomists for standard genome sequencing and annotation.</title>
        <authorList>
            <consortium name="The Broad Institute Genomics Platform"/>
            <consortium name="The Broad Institute Genome Sequencing Center for Infectious Disease"/>
            <person name="Wu L."/>
            <person name="Ma J."/>
        </authorList>
    </citation>
    <scope>NUCLEOTIDE SEQUENCE [LARGE SCALE GENOMIC DNA]</scope>
    <source>
        <strain evidence="2 3">JCM 15921</strain>
    </source>
</reference>
<dbReference type="Proteomes" id="UP001500102">
    <property type="component" value="Unassembled WGS sequence"/>
</dbReference>
<organism evidence="2 3">
    <name type="scientific">Arthrobacter humicola</name>
    <dbReference type="NCBI Taxonomy" id="409291"/>
    <lineage>
        <taxon>Bacteria</taxon>
        <taxon>Bacillati</taxon>
        <taxon>Actinomycetota</taxon>
        <taxon>Actinomycetes</taxon>
        <taxon>Micrococcales</taxon>
        <taxon>Micrococcaceae</taxon>
        <taxon>Arthrobacter</taxon>
    </lineage>
</organism>
<feature type="transmembrane region" description="Helical" evidence="1">
    <location>
        <begin position="6"/>
        <end position="25"/>
    </location>
</feature>
<feature type="transmembrane region" description="Helical" evidence="1">
    <location>
        <begin position="32"/>
        <end position="54"/>
    </location>
</feature>
<keyword evidence="1" id="KW-0472">Membrane</keyword>
<feature type="transmembrane region" description="Helical" evidence="1">
    <location>
        <begin position="66"/>
        <end position="84"/>
    </location>
</feature>
<comment type="caution">
    <text evidence="2">The sequence shown here is derived from an EMBL/GenBank/DDBJ whole genome shotgun (WGS) entry which is preliminary data.</text>
</comment>